<dbReference type="Proteomes" id="UP000295292">
    <property type="component" value="Unassembled WGS sequence"/>
</dbReference>
<keyword evidence="5 7" id="KW-0472">Membrane</keyword>
<gene>
    <name evidence="10" type="ORF">CLV99_1668</name>
</gene>
<evidence type="ECO:0000256" key="5">
    <source>
        <dbReference type="ARBA" id="ARBA00023136"/>
    </source>
</evidence>
<dbReference type="InterPro" id="IPR023997">
    <property type="entry name" value="TonB-dep_OMP_SusC/RagA_CS"/>
</dbReference>
<dbReference type="RefSeq" id="WP_133583950.1">
    <property type="nucleotide sequence ID" value="NZ_SNYV01000011.1"/>
</dbReference>
<keyword evidence="3 7" id="KW-1134">Transmembrane beta strand</keyword>
<dbReference type="Gene3D" id="2.60.40.1120">
    <property type="entry name" value="Carboxypeptidase-like, regulatory domain"/>
    <property type="match status" value="1"/>
</dbReference>
<feature type="signal peptide" evidence="8">
    <location>
        <begin position="1"/>
        <end position="28"/>
    </location>
</feature>
<protein>
    <submittedName>
        <fullName evidence="10">TonB-linked SusC/RagA family outer membrane protein</fullName>
    </submittedName>
</protein>
<sequence length="1111" mass="123115">MSFFKRRKGALWLALALQVGVLMPSVSAVSLQRVSLDVKNEKLVDVFKKIKQQTNVSYLFDGQYGSEANRVSIKAQNVELADLLPEVFKGQPFDYELNQGVIVIKDKARVMSAPRKVDVIQQFVAGFIVAETGVPLVGASVQLVDGGKATQTDEKGYFNLPITASSATVRVSFTGYESKVVTIRMHEAPRIILNIEEKLLEETVVVGYGTQRRSLVTSAVGSLKIDDSNMRQVASPTRLLEGRIAGVNVSMGSGNLASGEKITIRGNSSISAGNNPLYVVDGVPINTSDMALFSFGESYSPLAAFNPADVESIEILKDAASAAIYGSRASNGVVLITTKSGKAGRNDVRINLTTGFSQFANKNKIKLADSEQYIASFNAGVDNYNKQYGRKIGDSDYKIHIQNPYQGLPDTDWLGLVLQTGYFQNYDAALSGGNTKTNYYFGLGLTDQSGVVKNNAIRKYNLNTKVSHKFAEWLEVGANNMGNFIKNNQVPGANLGSTIIARAIEQRPFDRPFKPNGDYYVGGTDELTRHNPLQILNEQDAYVDNYRYLGTYYGQANFLDHFSFRSSFSADIGYTYDYTYYNQKHPYGTGVGRLLDYNRLIQNVVFDNVLNYNNSFGDLTVSAMLGHSYQKQMSRSSSIDGRGFPTPSLQVISVASEIFAASGGVGEYALESYFGRGTFSYKDRYLMTATLRADGSSKFHRDNRWGYFPSLSFGWNISNEEFMGLNENDLKFRASYGVTGNQEGIGQYAYQALMSGGQNYGNESGISVSSFGNKDLRWEKANQYDVGFDVSFFKRKLNVVFDAYYKKTYDLLYSMPIHATTGMTSIVSNVGSMMNKGLELGINTNIPLGQVQWKSTFNIAHNTNRITSLLEDEAPIAIGDNRALKVGQSIGAFYLFDWDGLFQYDGEVPQEQFELGVRAGDVRWRDIDGNNIINDNDRVVTGNANPKFTGGWNNSFSYKGVQLDFLFTYAYGADVYAQWKSTGMANLGANFAKDLSYVENAWTEAGSTNVYPRALVGLGHNTKNSTRFLEDGSFIRLRSMTLAYNFDKQLIRQIKLNGLRVFATADNLFLLTNYSGWDPEVNTNLDPRFYGVDLFGVPQPRTFSFGVNINL</sequence>
<evidence type="ECO:0000259" key="9">
    <source>
        <dbReference type="Pfam" id="PF07715"/>
    </source>
</evidence>
<dbReference type="Pfam" id="PF13715">
    <property type="entry name" value="CarbopepD_reg_2"/>
    <property type="match status" value="1"/>
</dbReference>
<proteinExistence type="inferred from homology"/>
<comment type="subcellular location">
    <subcellularLocation>
        <location evidence="1 7">Cell outer membrane</location>
        <topology evidence="1 7">Multi-pass membrane protein</topology>
    </subcellularLocation>
</comment>
<dbReference type="InterPro" id="IPR039426">
    <property type="entry name" value="TonB-dep_rcpt-like"/>
</dbReference>
<dbReference type="AlphaFoldDB" id="A0A4R6WPX0"/>
<evidence type="ECO:0000256" key="2">
    <source>
        <dbReference type="ARBA" id="ARBA00022448"/>
    </source>
</evidence>
<dbReference type="EMBL" id="SNYV01000011">
    <property type="protein sequence ID" value="TDQ80211.1"/>
    <property type="molecule type" value="Genomic_DNA"/>
</dbReference>
<dbReference type="NCBIfam" id="TIGR04057">
    <property type="entry name" value="SusC_RagA_signa"/>
    <property type="match status" value="1"/>
</dbReference>
<comment type="similarity">
    <text evidence="7">Belongs to the TonB-dependent receptor family.</text>
</comment>
<keyword evidence="4 7" id="KW-0812">Transmembrane</keyword>
<dbReference type="NCBIfam" id="TIGR04056">
    <property type="entry name" value="OMP_RagA_SusC"/>
    <property type="match status" value="1"/>
</dbReference>
<evidence type="ECO:0000256" key="3">
    <source>
        <dbReference type="ARBA" id="ARBA00022452"/>
    </source>
</evidence>
<feature type="chain" id="PRO_5020575137" evidence="8">
    <location>
        <begin position="29"/>
        <end position="1111"/>
    </location>
</feature>
<dbReference type="PROSITE" id="PS52016">
    <property type="entry name" value="TONB_DEPENDENT_REC_3"/>
    <property type="match status" value="1"/>
</dbReference>
<evidence type="ECO:0000256" key="8">
    <source>
        <dbReference type="SAM" id="SignalP"/>
    </source>
</evidence>
<dbReference type="SUPFAM" id="SSF56935">
    <property type="entry name" value="Porins"/>
    <property type="match status" value="1"/>
</dbReference>
<dbReference type="SUPFAM" id="SSF49464">
    <property type="entry name" value="Carboxypeptidase regulatory domain-like"/>
    <property type="match status" value="1"/>
</dbReference>
<dbReference type="Gene3D" id="2.40.170.20">
    <property type="entry name" value="TonB-dependent receptor, beta-barrel domain"/>
    <property type="match status" value="1"/>
</dbReference>
<comment type="caution">
    <text evidence="10">The sequence shown here is derived from an EMBL/GenBank/DDBJ whole genome shotgun (WGS) entry which is preliminary data.</text>
</comment>
<dbReference type="InterPro" id="IPR037066">
    <property type="entry name" value="Plug_dom_sf"/>
</dbReference>
<evidence type="ECO:0000313" key="11">
    <source>
        <dbReference type="Proteomes" id="UP000295292"/>
    </source>
</evidence>
<feature type="domain" description="TonB-dependent receptor plug" evidence="9">
    <location>
        <begin position="216"/>
        <end position="333"/>
    </location>
</feature>
<accession>A0A4R6WPX0</accession>
<keyword evidence="2 7" id="KW-0813">Transport</keyword>
<reference evidence="10 11" key="1">
    <citation type="submission" date="2019-03" db="EMBL/GenBank/DDBJ databases">
        <title>Genomic Encyclopedia of Archaeal and Bacterial Type Strains, Phase II (KMG-II): from individual species to whole genera.</title>
        <authorList>
            <person name="Goeker M."/>
        </authorList>
    </citation>
    <scope>NUCLEOTIDE SEQUENCE [LARGE SCALE GENOMIC DNA]</scope>
    <source>
        <strain evidence="10 11">DSM 28353</strain>
    </source>
</reference>
<evidence type="ECO:0000256" key="6">
    <source>
        <dbReference type="ARBA" id="ARBA00023237"/>
    </source>
</evidence>
<evidence type="ECO:0000256" key="4">
    <source>
        <dbReference type="ARBA" id="ARBA00022692"/>
    </source>
</evidence>
<evidence type="ECO:0000256" key="7">
    <source>
        <dbReference type="PROSITE-ProRule" id="PRU01360"/>
    </source>
</evidence>
<dbReference type="Pfam" id="PF07715">
    <property type="entry name" value="Plug"/>
    <property type="match status" value="1"/>
</dbReference>
<keyword evidence="11" id="KW-1185">Reference proteome</keyword>
<dbReference type="OrthoDB" id="9768177at2"/>
<dbReference type="InterPro" id="IPR036942">
    <property type="entry name" value="Beta-barrel_TonB_sf"/>
</dbReference>
<keyword evidence="8" id="KW-0732">Signal</keyword>
<keyword evidence="6 7" id="KW-0998">Cell outer membrane</keyword>
<evidence type="ECO:0000256" key="1">
    <source>
        <dbReference type="ARBA" id="ARBA00004571"/>
    </source>
</evidence>
<organism evidence="10 11">
    <name type="scientific">Sphingobacterium yanglingense</name>
    <dbReference type="NCBI Taxonomy" id="1437280"/>
    <lineage>
        <taxon>Bacteria</taxon>
        <taxon>Pseudomonadati</taxon>
        <taxon>Bacteroidota</taxon>
        <taxon>Sphingobacteriia</taxon>
        <taxon>Sphingobacteriales</taxon>
        <taxon>Sphingobacteriaceae</taxon>
        <taxon>Sphingobacterium</taxon>
    </lineage>
</organism>
<dbReference type="InterPro" id="IPR008969">
    <property type="entry name" value="CarboxyPept-like_regulatory"/>
</dbReference>
<dbReference type="GO" id="GO:0009279">
    <property type="term" value="C:cell outer membrane"/>
    <property type="evidence" value="ECO:0007669"/>
    <property type="project" value="UniProtKB-SubCell"/>
</dbReference>
<name>A0A4R6WPX0_9SPHI</name>
<dbReference type="InterPro" id="IPR012910">
    <property type="entry name" value="Plug_dom"/>
</dbReference>
<dbReference type="InterPro" id="IPR023996">
    <property type="entry name" value="TonB-dep_OMP_SusC/RagA"/>
</dbReference>
<evidence type="ECO:0000313" key="10">
    <source>
        <dbReference type="EMBL" id="TDQ80211.1"/>
    </source>
</evidence>
<dbReference type="Gene3D" id="2.170.130.10">
    <property type="entry name" value="TonB-dependent receptor, plug domain"/>
    <property type="match status" value="1"/>
</dbReference>